<evidence type="ECO:0000256" key="6">
    <source>
        <dbReference type="ARBA" id="ARBA00023242"/>
    </source>
</evidence>
<keyword evidence="3" id="KW-0653">Protein transport</keyword>
<comment type="function">
    <text evidence="7">Functions as a component of the nuclear pore complex (NPC).</text>
</comment>
<name>A0A1Y1WB75_9FUNG</name>
<keyword evidence="10" id="KW-1185">Reference proteome</keyword>
<dbReference type="GO" id="GO:0006606">
    <property type="term" value="P:protein import into nucleus"/>
    <property type="evidence" value="ECO:0007669"/>
    <property type="project" value="TreeGrafter"/>
</dbReference>
<dbReference type="GeneID" id="63806947"/>
<evidence type="ECO:0000256" key="7">
    <source>
        <dbReference type="RuleBase" id="RU365072"/>
    </source>
</evidence>
<dbReference type="PANTHER" id="PTHR13003:SF2">
    <property type="entry name" value="NUCLEAR PORE COMPLEX PROTEIN NUP107"/>
    <property type="match status" value="1"/>
</dbReference>
<dbReference type="Pfam" id="PF04121">
    <property type="entry name" value="Nup84_Nup100"/>
    <property type="match status" value="1"/>
</dbReference>
<dbReference type="Proteomes" id="UP000193922">
    <property type="component" value="Unassembled WGS sequence"/>
</dbReference>
<feature type="region of interest" description="Disordered" evidence="8">
    <location>
        <begin position="1"/>
        <end position="29"/>
    </location>
</feature>
<evidence type="ECO:0000256" key="5">
    <source>
        <dbReference type="ARBA" id="ARBA00023132"/>
    </source>
</evidence>
<sequence length="762" mass="86230">MSAADIATEFASVVESGPGSDNRDESQAQQFKKLTQKYFEVLEGDTDNTEDPLRKGRARYWKVESNTWDLMERLSTAQQSAADQDANMVDDTMVAAESIATTDFVRVQDVMGDSSSATAETAVPFEPVETRRGYLFYTRKNIRNQRAEDSSAGSTSGGAVTEIDPDAPTRQKRTLAAEDGEYEDSLLRSLYEFVRRGRLDDALNLCVESDEPWRAASMRGGLFWRDPRLEVEDKIGDGDMQPRDTAGNVNRALWKQTCAALAQDEDNKLYDRALYAALSGRLDEVLLVSKSWEDIVWAYVNAMIEERVDKDVVRENSLYIPAETMSLGHIQSKYPPVDGLKQVFEAMRSHESDAVKKETETPFHRLQTAIILDGNCVRMHCPEDEGDLLRFVVHAALYMRQVGFDLPSDAVETHRELVALYTSQLPAEKQTEVYAEFLQKVNDPLPVRFQLLQLAEKHRLDWHAIAKRASYLALLQHDELEQVRAIEWVTSDPRLYDYALAQVCKLARRFMLRGRTNAAARLFNSLPSGFVQQEWIDKSDVMDSPTKPSQAETASCFLEYIHILAMCDSLAFYSGWAELMCQQPMVPKDRSRAAAHVQAQWIEWRDEAQWIEWRDEVVPKTAEATRMFQDKILGVGWLTEPSLQVDVSATGRQDVQRQVRATELALLRALYVPEVVFRLHAVLYDSRVAVPENLERSLELAQVVAEEGEGIYREMARASAAYPKGRLAAFMGLMRKSAFEMLQSKQESQEAMPVLLGEPAGL</sequence>
<dbReference type="GO" id="GO:0031080">
    <property type="term" value="C:nuclear pore outer ring"/>
    <property type="evidence" value="ECO:0007669"/>
    <property type="project" value="TreeGrafter"/>
</dbReference>
<evidence type="ECO:0000313" key="9">
    <source>
        <dbReference type="EMBL" id="ORX70781.1"/>
    </source>
</evidence>
<organism evidence="9 10">
    <name type="scientific">Linderina pennispora</name>
    <dbReference type="NCBI Taxonomy" id="61395"/>
    <lineage>
        <taxon>Eukaryota</taxon>
        <taxon>Fungi</taxon>
        <taxon>Fungi incertae sedis</taxon>
        <taxon>Zoopagomycota</taxon>
        <taxon>Kickxellomycotina</taxon>
        <taxon>Kickxellomycetes</taxon>
        <taxon>Kickxellales</taxon>
        <taxon>Kickxellaceae</taxon>
        <taxon>Linderina</taxon>
    </lineage>
</organism>
<comment type="subcellular location">
    <subcellularLocation>
        <location evidence="7">Nucleus</location>
        <location evidence="7">Nuclear pore complex</location>
    </subcellularLocation>
    <subcellularLocation>
        <location evidence="7">Nucleus membrane</location>
    </subcellularLocation>
</comment>
<comment type="subunit">
    <text evidence="7">Part of the nuclear pore complex (NPC).</text>
</comment>
<feature type="compositionally biased region" description="Low complexity" evidence="8">
    <location>
        <begin position="150"/>
        <end position="159"/>
    </location>
</feature>
<comment type="caution">
    <text evidence="9">The sequence shown here is derived from an EMBL/GenBank/DDBJ whole genome shotgun (WGS) entry which is preliminary data.</text>
</comment>
<keyword evidence="1 7" id="KW-0813">Transport</keyword>
<evidence type="ECO:0000313" key="10">
    <source>
        <dbReference type="Proteomes" id="UP000193922"/>
    </source>
</evidence>
<proteinExistence type="inferred from homology"/>
<dbReference type="Gene3D" id="1.10.3450.20">
    <property type="match status" value="1"/>
</dbReference>
<dbReference type="STRING" id="61395.A0A1Y1WB75"/>
<gene>
    <name evidence="9" type="ORF">DL89DRAFT_292387</name>
</gene>
<keyword evidence="5 7" id="KW-0906">Nuclear pore complex</keyword>
<evidence type="ECO:0000256" key="4">
    <source>
        <dbReference type="ARBA" id="ARBA00023010"/>
    </source>
</evidence>
<reference evidence="9 10" key="1">
    <citation type="submission" date="2016-07" db="EMBL/GenBank/DDBJ databases">
        <title>Pervasive Adenine N6-methylation of Active Genes in Fungi.</title>
        <authorList>
            <consortium name="DOE Joint Genome Institute"/>
            <person name="Mondo S.J."/>
            <person name="Dannebaum R.O."/>
            <person name="Kuo R.C."/>
            <person name="Labutti K."/>
            <person name="Haridas S."/>
            <person name="Kuo A."/>
            <person name="Salamov A."/>
            <person name="Ahrendt S.R."/>
            <person name="Lipzen A."/>
            <person name="Sullivan W."/>
            <person name="Andreopoulos W.B."/>
            <person name="Clum A."/>
            <person name="Lindquist E."/>
            <person name="Daum C."/>
            <person name="Ramamoorthy G.K."/>
            <person name="Gryganskyi A."/>
            <person name="Culley D."/>
            <person name="Magnuson J.K."/>
            <person name="James T.Y."/>
            <person name="O'Malley M.A."/>
            <person name="Stajich J.E."/>
            <person name="Spatafora J.W."/>
            <person name="Visel A."/>
            <person name="Grigoriev I.V."/>
        </authorList>
    </citation>
    <scope>NUCLEOTIDE SEQUENCE [LARGE SCALE GENOMIC DNA]</scope>
    <source>
        <strain evidence="9 10">ATCC 12442</strain>
    </source>
</reference>
<dbReference type="AlphaFoldDB" id="A0A1Y1WB75"/>
<dbReference type="GO" id="GO:0006406">
    <property type="term" value="P:mRNA export from nucleus"/>
    <property type="evidence" value="ECO:0007669"/>
    <property type="project" value="TreeGrafter"/>
</dbReference>
<keyword evidence="2" id="KW-0509">mRNA transport</keyword>
<keyword evidence="6 7" id="KW-0539">Nucleus</keyword>
<accession>A0A1Y1WB75</accession>
<evidence type="ECO:0000256" key="8">
    <source>
        <dbReference type="SAM" id="MobiDB-lite"/>
    </source>
</evidence>
<dbReference type="GO" id="GO:0017056">
    <property type="term" value="F:structural constituent of nuclear pore"/>
    <property type="evidence" value="ECO:0007669"/>
    <property type="project" value="UniProtKB-UniRule"/>
</dbReference>
<dbReference type="GO" id="GO:0000973">
    <property type="term" value="P:post-transcriptional tethering of RNA polymerase II gene DNA at nuclear periphery"/>
    <property type="evidence" value="ECO:0007669"/>
    <property type="project" value="TreeGrafter"/>
</dbReference>
<evidence type="ECO:0000256" key="1">
    <source>
        <dbReference type="ARBA" id="ARBA00022448"/>
    </source>
</evidence>
<protein>
    <recommendedName>
        <fullName evidence="7">Nuclear pore complex protein</fullName>
    </recommendedName>
</protein>
<keyword evidence="7" id="KW-0472">Membrane</keyword>
<feature type="region of interest" description="Disordered" evidence="8">
    <location>
        <begin position="145"/>
        <end position="170"/>
    </location>
</feature>
<comment type="similarity">
    <text evidence="7">Belongs to the nucleoporin Nup84/Nup107 family.</text>
</comment>
<dbReference type="GO" id="GO:0031965">
    <property type="term" value="C:nuclear membrane"/>
    <property type="evidence" value="ECO:0007669"/>
    <property type="project" value="UniProtKB-SubCell"/>
</dbReference>
<evidence type="ECO:0000256" key="3">
    <source>
        <dbReference type="ARBA" id="ARBA00022927"/>
    </source>
</evidence>
<dbReference type="PANTHER" id="PTHR13003">
    <property type="entry name" value="NUP107-RELATED"/>
    <property type="match status" value="1"/>
</dbReference>
<dbReference type="RefSeq" id="XP_040744360.1">
    <property type="nucleotide sequence ID" value="XM_040890299.1"/>
</dbReference>
<keyword evidence="4 7" id="KW-0811">Translocation</keyword>
<evidence type="ECO:0000256" key="2">
    <source>
        <dbReference type="ARBA" id="ARBA00022816"/>
    </source>
</evidence>
<dbReference type="Gene3D" id="1.20.190.50">
    <property type="match status" value="1"/>
</dbReference>
<dbReference type="OrthoDB" id="3098at2759"/>
<dbReference type="EMBL" id="MCFD01000005">
    <property type="protein sequence ID" value="ORX70781.1"/>
    <property type="molecule type" value="Genomic_DNA"/>
</dbReference>
<dbReference type="InterPro" id="IPR007252">
    <property type="entry name" value="Nup84/Nup107"/>
</dbReference>